<accession>A0A9W5TDC5</accession>
<name>A0A9W5TDC5_BABOV</name>
<evidence type="ECO:0000259" key="4">
    <source>
        <dbReference type="Pfam" id="PF09732"/>
    </source>
</evidence>
<dbReference type="EMBL" id="BLIY01000022">
    <property type="protein sequence ID" value="GFE55475.1"/>
    <property type="molecule type" value="Genomic_DNA"/>
</dbReference>
<dbReference type="PANTHER" id="PTHR21737:SF4">
    <property type="entry name" value="SPLICING FACTOR CACTIN"/>
    <property type="match status" value="1"/>
</dbReference>
<proteinExistence type="inferred from homology"/>
<evidence type="ECO:0000256" key="2">
    <source>
        <dbReference type="ARBA" id="ARBA00034534"/>
    </source>
</evidence>
<dbReference type="GO" id="GO:0045292">
    <property type="term" value="P:mRNA cis splicing, via spliceosome"/>
    <property type="evidence" value="ECO:0007669"/>
    <property type="project" value="TreeGrafter"/>
</dbReference>
<feature type="region of interest" description="Disordered" evidence="3">
    <location>
        <begin position="133"/>
        <end position="153"/>
    </location>
</feature>
<evidence type="ECO:0000259" key="5">
    <source>
        <dbReference type="Pfam" id="PF10312"/>
    </source>
</evidence>
<dbReference type="AlphaFoldDB" id="A0A9W5TDC5"/>
<sequence>MRGIPANGHSGRGESSSQSRDSDSTNKASTATFRGLDGKSMTFVVSSITEDASVKGGLFSKGHALWKRRDDSSKEDNTELVQDHCTKSEVVDNTKSDELVDNALSEKIVDYGTKRSINRDQDTSPRRTKILVSNDTLSQTATGGSTEPMSSEDYVQKEDEFMLKQELEKSKLRLQGGRGNELDHLLTSDGSITDVEGLFKSTDRDTLLQHLEHIKARLYFCKDARNATFLGALETIIQTRLGGKEAPSEVSDAVSSKIDMILSTKSISELENYQVEIQKKLDSDGVIDTNFWELALSRIPYFKACCVLRDHSSGVTSVPRAGSNEASSAPKATSNTQQVIDKKYERFMQGLKLDTDEHIMRENVPYGSSSGPKPLFAARVTMTYDWNKYNLSHFDMDNPPPKSVQGFKFSIFFSDLEDPRATPQWKLVKDGSSTETCLLVFKGGRPYAPLAFRIPAREWDTDPSRGFKNCFSDGVLHLYFNYRKLVYRR</sequence>
<dbReference type="PANTHER" id="PTHR21737">
    <property type="entry name" value="POLYGLUTAMINE BINDING PROTEIN 1/MARVEL MEMBRANE-ASSOCIATING DOMAIN CONTAINING 3"/>
    <property type="match status" value="1"/>
</dbReference>
<comment type="similarity">
    <text evidence="1">Belongs to the CACTIN family.</text>
</comment>
<protein>
    <recommendedName>
        <fullName evidence="2">Splicing factor Cactin</fullName>
    </recommendedName>
</protein>
<dbReference type="Pfam" id="PF09732">
    <property type="entry name" value="CactinC_cactus"/>
    <property type="match status" value="1"/>
</dbReference>
<feature type="region of interest" description="Disordered" evidence="3">
    <location>
        <begin position="316"/>
        <end position="335"/>
    </location>
</feature>
<dbReference type="InterPro" id="IPR018816">
    <property type="entry name" value="Cactin_central"/>
</dbReference>
<dbReference type="OrthoDB" id="265955at2759"/>
<feature type="compositionally biased region" description="Polar residues" evidence="3">
    <location>
        <begin position="324"/>
        <end position="335"/>
    </location>
</feature>
<evidence type="ECO:0000313" key="6">
    <source>
        <dbReference type="EMBL" id="GFE55475.1"/>
    </source>
</evidence>
<dbReference type="GO" id="GO:0005737">
    <property type="term" value="C:cytoplasm"/>
    <property type="evidence" value="ECO:0007669"/>
    <property type="project" value="TreeGrafter"/>
</dbReference>
<reference evidence="6" key="1">
    <citation type="submission" date="2019-12" db="EMBL/GenBank/DDBJ databases">
        <title>Genome sequence of Babesia ovis.</title>
        <authorList>
            <person name="Yamagishi J."/>
            <person name="Sevinc F."/>
            <person name="Xuan X."/>
        </authorList>
    </citation>
    <scope>NUCLEOTIDE SEQUENCE</scope>
    <source>
        <strain evidence="6">Selcuk</strain>
    </source>
</reference>
<feature type="region of interest" description="Disordered" evidence="3">
    <location>
        <begin position="1"/>
        <end position="33"/>
    </location>
</feature>
<evidence type="ECO:0000256" key="1">
    <source>
        <dbReference type="ARBA" id="ARBA00006895"/>
    </source>
</evidence>
<dbReference type="Proteomes" id="UP001057455">
    <property type="component" value="Unassembled WGS sequence"/>
</dbReference>
<dbReference type="SMART" id="SM01050">
    <property type="entry name" value="CactinC_cactus"/>
    <property type="match status" value="1"/>
</dbReference>
<evidence type="ECO:0000313" key="7">
    <source>
        <dbReference type="Proteomes" id="UP001057455"/>
    </source>
</evidence>
<gene>
    <name evidence="6" type="ORF">BaOVIS_028790</name>
</gene>
<organism evidence="6 7">
    <name type="scientific">Babesia ovis</name>
    <dbReference type="NCBI Taxonomy" id="5869"/>
    <lineage>
        <taxon>Eukaryota</taxon>
        <taxon>Sar</taxon>
        <taxon>Alveolata</taxon>
        <taxon>Apicomplexa</taxon>
        <taxon>Aconoidasida</taxon>
        <taxon>Piroplasmida</taxon>
        <taxon>Babesiidae</taxon>
        <taxon>Babesia</taxon>
    </lineage>
</organism>
<dbReference type="GO" id="GO:0005681">
    <property type="term" value="C:spliceosomal complex"/>
    <property type="evidence" value="ECO:0007669"/>
    <property type="project" value="TreeGrafter"/>
</dbReference>
<dbReference type="Pfam" id="PF10312">
    <property type="entry name" value="Cactin_mid"/>
    <property type="match status" value="1"/>
</dbReference>
<feature type="domain" description="Splicing factor cactin central" evidence="5">
    <location>
        <begin position="149"/>
        <end position="310"/>
    </location>
</feature>
<dbReference type="InterPro" id="IPR019134">
    <property type="entry name" value="Cactin_C"/>
</dbReference>
<feature type="domain" description="Splicing factor Cactin C-terminal" evidence="4">
    <location>
        <begin position="373"/>
        <end position="489"/>
    </location>
</feature>
<feature type="compositionally biased region" description="Polar residues" evidence="3">
    <location>
        <begin position="133"/>
        <end position="149"/>
    </location>
</feature>
<evidence type="ECO:0000256" key="3">
    <source>
        <dbReference type="SAM" id="MobiDB-lite"/>
    </source>
</evidence>
<keyword evidence="7" id="KW-1185">Reference proteome</keyword>
<comment type="caution">
    <text evidence="6">The sequence shown here is derived from an EMBL/GenBank/DDBJ whole genome shotgun (WGS) entry which is preliminary data.</text>
</comment>